<keyword evidence="2" id="KW-0441">Lipid A biosynthesis</keyword>
<dbReference type="GO" id="GO:0009245">
    <property type="term" value="P:lipid A biosynthetic process"/>
    <property type="evidence" value="ECO:0007669"/>
    <property type="project" value="UniProtKB-KW"/>
</dbReference>
<dbReference type="PANTHER" id="PTHR43378:SF2">
    <property type="entry name" value="UDP-3-O-ACYLGLUCOSAMINE N-ACYLTRANSFERASE 1, MITOCHONDRIAL-RELATED"/>
    <property type="match status" value="1"/>
</dbReference>
<evidence type="ECO:0000313" key="6">
    <source>
        <dbReference type="EMBL" id="KAJ6999281.1"/>
    </source>
</evidence>
<dbReference type="AlphaFoldDB" id="A0AAD6QYY5"/>
<dbReference type="EMBL" id="JAQIZT010000004">
    <property type="protein sequence ID" value="KAJ6999281.1"/>
    <property type="molecule type" value="Genomic_DNA"/>
</dbReference>
<dbReference type="InterPro" id="IPR011004">
    <property type="entry name" value="Trimer_LpxA-like_sf"/>
</dbReference>
<name>A0AAD6QYY5_9ROSI</name>
<evidence type="ECO:0000313" key="7">
    <source>
        <dbReference type="Proteomes" id="UP001164929"/>
    </source>
</evidence>
<evidence type="ECO:0000256" key="2">
    <source>
        <dbReference type="ARBA" id="ARBA00022556"/>
    </source>
</evidence>
<keyword evidence="4" id="KW-0443">Lipid metabolism</keyword>
<evidence type="ECO:0000256" key="1">
    <source>
        <dbReference type="ARBA" id="ARBA00022516"/>
    </source>
</evidence>
<gene>
    <name evidence="6" type="ORF">NC653_010078</name>
</gene>
<accession>A0AAD6QYY5</accession>
<evidence type="ECO:0000256" key="4">
    <source>
        <dbReference type="ARBA" id="ARBA00023098"/>
    </source>
</evidence>
<evidence type="ECO:0000256" key="3">
    <source>
        <dbReference type="ARBA" id="ARBA00022679"/>
    </source>
</evidence>
<dbReference type="Proteomes" id="UP001164929">
    <property type="component" value="Chromosome 4"/>
</dbReference>
<keyword evidence="7" id="KW-1185">Reference proteome</keyword>
<keyword evidence="3" id="KW-0808">Transferase</keyword>
<protein>
    <submittedName>
        <fullName evidence="6">Uncharacterized protein</fullName>
    </submittedName>
</protein>
<dbReference type="GO" id="GO:0016020">
    <property type="term" value="C:membrane"/>
    <property type="evidence" value="ECO:0007669"/>
    <property type="project" value="GOC"/>
</dbReference>
<keyword evidence="1" id="KW-0444">Lipid biosynthesis</keyword>
<evidence type="ECO:0000256" key="5">
    <source>
        <dbReference type="ARBA" id="ARBA00023315"/>
    </source>
</evidence>
<sequence length="180" mass="20647">MIMWVSRGTVVGPEVTIGHSTKDRDRGFRVVVSPWSYAWYWGFLWMTMVAQHDEERASTAECYHMEIIVEIGANCTLHGDRDRETKLLGIIPKLDNLVQIGHNVVIGRGCACFVDRLWIAGSQMTMGGLRHFRWRLGCAVRDHVSIASKEEKDWNARLAALWCSKHIKAISKKRTKEDDY</sequence>
<proteinExistence type="predicted"/>
<dbReference type="GO" id="GO:0016410">
    <property type="term" value="F:N-acyltransferase activity"/>
    <property type="evidence" value="ECO:0007669"/>
    <property type="project" value="InterPro"/>
</dbReference>
<dbReference type="Gene3D" id="2.160.10.10">
    <property type="entry name" value="Hexapeptide repeat proteins"/>
    <property type="match status" value="1"/>
</dbReference>
<reference evidence="6 7" key="1">
    <citation type="journal article" date="2023" name="Mol. Ecol. Resour.">
        <title>Chromosome-level genome assembly of a triploid poplar Populus alba 'Berolinensis'.</title>
        <authorList>
            <person name="Chen S."/>
            <person name="Yu Y."/>
            <person name="Wang X."/>
            <person name="Wang S."/>
            <person name="Zhang T."/>
            <person name="Zhou Y."/>
            <person name="He R."/>
            <person name="Meng N."/>
            <person name="Wang Y."/>
            <person name="Liu W."/>
            <person name="Liu Z."/>
            <person name="Liu J."/>
            <person name="Guo Q."/>
            <person name="Huang H."/>
            <person name="Sederoff R.R."/>
            <person name="Wang G."/>
            <person name="Qu G."/>
            <person name="Chen S."/>
        </authorList>
    </citation>
    <scope>NUCLEOTIDE SEQUENCE [LARGE SCALE GENOMIC DNA]</scope>
    <source>
        <strain evidence="6">SC-2020</strain>
    </source>
</reference>
<dbReference type="SUPFAM" id="SSF51161">
    <property type="entry name" value="Trimeric LpxA-like enzymes"/>
    <property type="match status" value="1"/>
</dbReference>
<dbReference type="InterPro" id="IPR007691">
    <property type="entry name" value="LpxD"/>
</dbReference>
<organism evidence="6 7">
    <name type="scientific">Populus alba x Populus x berolinensis</name>
    <dbReference type="NCBI Taxonomy" id="444605"/>
    <lineage>
        <taxon>Eukaryota</taxon>
        <taxon>Viridiplantae</taxon>
        <taxon>Streptophyta</taxon>
        <taxon>Embryophyta</taxon>
        <taxon>Tracheophyta</taxon>
        <taxon>Spermatophyta</taxon>
        <taxon>Magnoliopsida</taxon>
        <taxon>eudicotyledons</taxon>
        <taxon>Gunneridae</taxon>
        <taxon>Pentapetalae</taxon>
        <taxon>rosids</taxon>
        <taxon>fabids</taxon>
        <taxon>Malpighiales</taxon>
        <taxon>Salicaceae</taxon>
        <taxon>Saliceae</taxon>
        <taxon>Populus</taxon>
    </lineage>
</organism>
<comment type="caution">
    <text evidence="6">The sequence shown here is derived from an EMBL/GenBank/DDBJ whole genome shotgun (WGS) entry which is preliminary data.</text>
</comment>
<keyword evidence="5" id="KW-0012">Acyltransferase</keyword>
<dbReference type="PANTHER" id="PTHR43378">
    <property type="entry name" value="UDP-3-O-ACYLGLUCOSAMINE N-ACYLTRANSFERASE"/>
    <property type="match status" value="1"/>
</dbReference>